<protein>
    <submittedName>
        <fullName evidence="2">Uncharacterized protein</fullName>
    </submittedName>
</protein>
<feature type="region of interest" description="Disordered" evidence="1">
    <location>
        <begin position="87"/>
        <end position="136"/>
    </location>
</feature>
<feature type="region of interest" description="Disordered" evidence="1">
    <location>
        <begin position="33"/>
        <end position="68"/>
    </location>
</feature>
<dbReference type="EMBL" id="JAINUG010000009">
    <property type="protein sequence ID" value="KAJ8415360.1"/>
    <property type="molecule type" value="Genomic_DNA"/>
</dbReference>
<name>A0AAD7T6P2_9TELE</name>
<organism evidence="2 3">
    <name type="scientific">Aldrovandia affinis</name>
    <dbReference type="NCBI Taxonomy" id="143900"/>
    <lineage>
        <taxon>Eukaryota</taxon>
        <taxon>Metazoa</taxon>
        <taxon>Chordata</taxon>
        <taxon>Craniata</taxon>
        <taxon>Vertebrata</taxon>
        <taxon>Euteleostomi</taxon>
        <taxon>Actinopterygii</taxon>
        <taxon>Neopterygii</taxon>
        <taxon>Teleostei</taxon>
        <taxon>Notacanthiformes</taxon>
        <taxon>Halosauridae</taxon>
        <taxon>Aldrovandia</taxon>
    </lineage>
</organism>
<comment type="caution">
    <text evidence="2">The sequence shown here is derived from an EMBL/GenBank/DDBJ whole genome shotgun (WGS) entry which is preliminary data.</text>
</comment>
<evidence type="ECO:0000313" key="2">
    <source>
        <dbReference type="EMBL" id="KAJ8415360.1"/>
    </source>
</evidence>
<gene>
    <name evidence="2" type="ORF">AAFF_G00423400</name>
</gene>
<keyword evidence="3" id="KW-1185">Reference proteome</keyword>
<evidence type="ECO:0000313" key="3">
    <source>
        <dbReference type="Proteomes" id="UP001221898"/>
    </source>
</evidence>
<dbReference type="AlphaFoldDB" id="A0AAD7T6P2"/>
<sequence>MIVACSTRLATVMEFEHNACGGGAKKTLHASAADTFQRRRRRGLAGAQARPHPAAFRASSGSDERWPRRRGAANALHALFRERQHCHLSRERPPLFTPVGSLDKQGASRSRPPPQPPDRDERPHLRGNRFQHAEQI</sequence>
<proteinExistence type="predicted"/>
<reference evidence="2" key="1">
    <citation type="journal article" date="2023" name="Science">
        <title>Genome structures resolve the early diversification of teleost fishes.</title>
        <authorList>
            <person name="Parey E."/>
            <person name="Louis A."/>
            <person name="Montfort J."/>
            <person name="Bouchez O."/>
            <person name="Roques C."/>
            <person name="Iampietro C."/>
            <person name="Lluch J."/>
            <person name="Castinel A."/>
            <person name="Donnadieu C."/>
            <person name="Desvignes T."/>
            <person name="Floi Bucao C."/>
            <person name="Jouanno E."/>
            <person name="Wen M."/>
            <person name="Mejri S."/>
            <person name="Dirks R."/>
            <person name="Jansen H."/>
            <person name="Henkel C."/>
            <person name="Chen W.J."/>
            <person name="Zahm M."/>
            <person name="Cabau C."/>
            <person name="Klopp C."/>
            <person name="Thompson A.W."/>
            <person name="Robinson-Rechavi M."/>
            <person name="Braasch I."/>
            <person name="Lecointre G."/>
            <person name="Bobe J."/>
            <person name="Postlethwait J.H."/>
            <person name="Berthelot C."/>
            <person name="Roest Crollius H."/>
            <person name="Guiguen Y."/>
        </authorList>
    </citation>
    <scope>NUCLEOTIDE SEQUENCE</scope>
    <source>
        <strain evidence="2">NC1722</strain>
    </source>
</reference>
<dbReference type="Proteomes" id="UP001221898">
    <property type="component" value="Unassembled WGS sequence"/>
</dbReference>
<accession>A0AAD7T6P2</accession>
<evidence type="ECO:0000256" key="1">
    <source>
        <dbReference type="SAM" id="MobiDB-lite"/>
    </source>
</evidence>